<dbReference type="RefSeq" id="XP_060427839.1">
    <property type="nucleotide sequence ID" value="XM_060579676.1"/>
</dbReference>
<keyword evidence="3" id="KW-1185">Reference proteome</keyword>
<sequence length="124" mass="14451">MGHCKRIRHLCPDRSSVKQTIYLLRGILVNRILMMTLNRRWNVQYGLHPLQEDHPFFRQDVIDSQERMFAPIPSKGDDEQDDGDHHIDVFAVDGMGANEEDDSDTYEDEIVYSDAEIESEVEED</sequence>
<protein>
    <submittedName>
        <fullName evidence="2">Uncharacterized protein</fullName>
    </submittedName>
</protein>
<feature type="region of interest" description="Disordered" evidence="1">
    <location>
        <begin position="71"/>
        <end position="124"/>
    </location>
</feature>
<evidence type="ECO:0000256" key="1">
    <source>
        <dbReference type="SAM" id="MobiDB-lite"/>
    </source>
</evidence>
<evidence type="ECO:0000313" key="3">
    <source>
        <dbReference type="Proteomes" id="UP001224890"/>
    </source>
</evidence>
<comment type="caution">
    <text evidence="2">The sequence shown here is derived from an EMBL/GenBank/DDBJ whole genome shotgun (WGS) entry which is preliminary data.</text>
</comment>
<dbReference type="EMBL" id="JAHMHR010000029">
    <property type="protein sequence ID" value="KAK1673836.1"/>
    <property type="molecule type" value="Genomic_DNA"/>
</dbReference>
<evidence type="ECO:0000313" key="2">
    <source>
        <dbReference type="EMBL" id="KAK1673836.1"/>
    </source>
</evidence>
<gene>
    <name evidence="2" type="ORF">BDP55DRAFT_730314</name>
</gene>
<proteinExistence type="predicted"/>
<dbReference type="AlphaFoldDB" id="A0AAJ0ERE7"/>
<feature type="compositionally biased region" description="Acidic residues" evidence="1">
    <location>
        <begin position="98"/>
        <end position="124"/>
    </location>
</feature>
<dbReference type="GeneID" id="85464202"/>
<reference evidence="2" key="1">
    <citation type="submission" date="2021-06" db="EMBL/GenBank/DDBJ databases">
        <title>Comparative genomics, transcriptomics and evolutionary studies reveal genomic signatures of adaptation to plant cell wall in hemibiotrophic fungi.</title>
        <authorList>
            <consortium name="DOE Joint Genome Institute"/>
            <person name="Baroncelli R."/>
            <person name="Diaz J.F."/>
            <person name="Benocci T."/>
            <person name="Peng M."/>
            <person name="Battaglia E."/>
            <person name="Haridas S."/>
            <person name="Andreopoulos W."/>
            <person name="Labutti K."/>
            <person name="Pangilinan J."/>
            <person name="Floch G.L."/>
            <person name="Makela M.R."/>
            <person name="Henrissat B."/>
            <person name="Grigoriev I.V."/>
            <person name="Crouch J.A."/>
            <person name="De Vries R.P."/>
            <person name="Sukno S.A."/>
            <person name="Thon M.R."/>
        </authorList>
    </citation>
    <scope>NUCLEOTIDE SEQUENCE</scope>
    <source>
        <strain evidence="2">CBS 193.32</strain>
    </source>
</reference>
<organism evidence="2 3">
    <name type="scientific">Colletotrichum godetiae</name>
    <dbReference type="NCBI Taxonomy" id="1209918"/>
    <lineage>
        <taxon>Eukaryota</taxon>
        <taxon>Fungi</taxon>
        <taxon>Dikarya</taxon>
        <taxon>Ascomycota</taxon>
        <taxon>Pezizomycotina</taxon>
        <taxon>Sordariomycetes</taxon>
        <taxon>Hypocreomycetidae</taxon>
        <taxon>Glomerellales</taxon>
        <taxon>Glomerellaceae</taxon>
        <taxon>Colletotrichum</taxon>
        <taxon>Colletotrichum acutatum species complex</taxon>
    </lineage>
</organism>
<accession>A0AAJ0ERE7</accession>
<dbReference type="Proteomes" id="UP001224890">
    <property type="component" value="Unassembled WGS sequence"/>
</dbReference>
<name>A0AAJ0ERE7_9PEZI</name>